<evidence type="ECO:0000313" key="3">
    <source>
        <dbReference type="Proteomes" id="UP000807353"/>
    </source>
</evidence>
<dbReference type="Pfam" id="PF20236">
    <property type="entry name" value="DUF6593"/>
    <property type="match status" value="1"/>
</dbReference>
<dbReference type="EMBL" id="MU150339">
    <property type="protein sequence ID" value="KAF9458468.1"/>
    <property type="molecule type" value="Genomic_DNA"/>
</dbReference>
<reference evidence="2" key="1">
    <citation type="submission" date="2020-11" db="EMBL/GenBank/DDBJ databases">
        <authorList>
            <consortium name="DOE Joint Genome Institute"/>
            <person name="Ahrendt S."/>
            <person name="Riley R."/>
            <person name="Andreopoulos W."/>
            <person name="Labutti K."/>
            <person name="Pangilinan J."/>
            <person name="Ruiz-Duenas F.J."/>
            <person name="Barrasa J.M."/>
            <person name="Sanchez-Garcia M."/>
            <person name="Camarero S."/>
            <person name="Miyauchi S."/>
            <person name="Serrano A."/>
            <person name="Linde D."/>
            <person name="Babiker R."/>
            <person name="Drula E."/>
            <person name="Ayuso-Fernandez I."/>
            <person name="Pacheco R."/>
            <person name="Padilla G."/>
            <person name="Ferreira P."/>
            <person name="Barriuso J."/>
            <person name="Kellner H."/>
            <person name="Castanera R."/>
            <person name="Alfaro M."/>
            <person name="Ramirez L."/>
            <person name="Pisabarro A.G."/>
            <person name="Kuo A."/>
            <person name="Tritt A."/>
            <person name="Lipzen A."/>
            <person name="He G."/>
            <person name="Yan M."/>
            <person name="Ng V."/>
            <person name="Cullen D."/>
            <person name="Martin F."/>
            <person name="Rosso M.-N."/>
            <person name="Henrissat B."/>
            <person name="Hibbett D."/>
            <person name="Martinez A.T."/>
            <person name="Grigoriev I.V."/>
        </authorList>
    </citation>
    <scope>NUCLEOTIDE SEQUENCE</scope>
    <source>
        <strain evidence="2">CBS 247.69</strain>
    </source>
</reference>
<comment type="caution">
    <text evidence="2">The sequence shown here is derived from an EMBL/GenBank/DDBJ whole genome shotgun (WGS) entry which is preliminary data.</text>
</comment>
<gene>
    <name evidence="2" type="ORF">BDZ94DRAFT_1313236</name>
</gene>
<organism evidence="2 3">
    <name type="scientific">Collybia nuda</name>
    <dbReference type="NCBI Taxonomy" id="64659"/>
    <lineage>
        <taxon>Eukaryota</taxon>
        <taxon>Fungi</taxon>
        <taxon>Dikarya</taxon>
        <taxon>Basidiomycota</taxon>
        <taxon>Agaricomycotina</taxon>
        <taxon>Agaricomycetes</taxon>
        <taxon>Agaricomycetidae</taxon>
        <taxon>Agaricales</taxon>
        <taxon>Tricholomatineae</taxon>
        <taxon>Clitocybaceae</taxon>
        <taxon>Collybia</taxon>
    </lineage>
</organism>
<sequence length="172" mass="19833">MSSQYVLLQFGDDPFHNKFEDIEGRDAFTVVEAGYNPNAVVRLTREAAWSQHHPSIMGPDNSYFYFGPGNGPGYIVYGNSRVHIPMPYFIRQKRDGSTSRYFTAQNGKDYKWRITPHRMECMDGRTTLAVWELSHPEDEFHARLTIKHSGLPFVTEIVTTLLLNRMSQALSW</sequence>
<evidence type="ECO:0000259" key="1">
    <source>
        <dbReference type="Pfam" id="PF20236"/>
    </source>
</evidence>
<proteinExistence type="predicted"/>
<dbReference type="OrthoDB" id="3168860at2759"/>
<accession>A0A9P6CEZ4</accession>
<dbReference type="Proteomes" id="UP000807353">
    <property type="component" value="Unassembled WGS sequence"/>
</dbReference>
<protein>
    <recommendedName>
        <fullName evidence="1">DUF6593 domain-containing protein</fullName>
    </recommendedName>
</protein>
<dbReference type="InterPro" id="IPR046528">
    <property type="entry name" value="DUF6593"/>
</dbReference>
<keyword evidence="3" id="KW-1185">Reference proteome</keyword>
<name>A0A9P6CEZ4_9AGAR</name>
<evidence type="ECO:0000313" key="2">
    <source>
        <dbReference type="EMBL" id="KAF9458468.1"/>
    </source>
</evidence>
<feature type="domain" description="DUF6593" evidence="1">
    <location>
        <begin position="86"/>
        <end position="163"/>
    </location>
</feature>
<dbReference type="AlphaFoldDB" id="A0A9P6CEZ4"/>